<dbReference type="InterPro" id="IPR017452">
    <property type="entry name" value="GPCR_Rhodpsn_7TM"/>
</dbReference>
<evidence type="ECO:0000256" key="6">
    <source>
        <dbReference type="ARBA" id="ARBA00023170"/>
    </source>
</evidence>
<dbReference type="PANTHER" id="PTHR24243:SF208">
    <property type="entry name" value="PYROKININ-1 RECEPTOR"/>
    <property type="match status" value="1"/>
</dbReference>
<keyword evidence="3 9" id="KW-1133">Transmembrane helix</keyword>
<dbReference type="GO" id="GO:0004930">
    <property type="term" value="F:G protein-coupled receptor activity"/>
    <property type="evidence" value="ECO:0007669"/>
    <property type="project" value="UniProtKB-KW"/>
</dbReference>
<organism evidence="11 12">
    <name type="scientific">Mytilus galloprovincialis</name>
    <name type="common">Mediterranean mussel</name>
    <dbReference type="NCBI Taxonomy" id="29158"/>
    <lineage>
        <taxon>Eukaryota</taxon>
        <taxon>Metazoa</taxon>
        <taxon>Spiralia</taxon>
        <taxon>Lophotrochozoa</taxon>
        <taxon>Mollusca</taxon>
        <taxon>Bivalvia</taxon>
        <taxon>Autobranchia</taxon>
        <taxon>Pteriomorphia</taxon>
        <taxon>Mytilida</taxon>
        <taxon>Mytiloidea</taxon>
        <taxon>Mytilidae</taxon>
        <taxon>Mytilinae</taxon>
        <taxon>Mytilus</taxon>
    </lineage>
</organism>
<comment type="subcellular location">
    <subcellularLocation>
        <location evidence="1">Membrane</location>
        <topology evidence="1">Multi-pass membrane protein</topology>
    </subcellularLocation>
</comment>
<feature type="transmembrane region" description="Helical" evidence="9">
    <location>
        <begin position="20"/>
        <end position="45"/>
    </location>
</feature>
<evidence type="ECO:0000256" key="1">
    <source>
        <dbReference type="ARBA" id="ARBA00004141"/>
    </source>
</evidence>
<dbReference type="InterPro" id="IPR000276">
    <property type="entry name" value="GPCR_Rhodpsn"/>
</dbReference>
<accession>A0A8B6BGQ8</accession>
<feature type="transmembrane region" description="Helical" evidence="9">
    <location>
        <begin position="188"/>
        <end position="213"/>
    </location>
</feature>
<sequence>MANNDIDMNEFLKNRYADIFLSHTVLIIIGTVIGMLGNGVTIFMYSCRIKERGERYFIPLLAIVDLTACLTIFTNYAINSYSHFYAYSSKTVCCVTTFLQVFASGLSAHILLIISIQRYFLVCKPFVPKMTLFQKRVSLAVACLFALVYSCPLLGLSGTVTTENVFLNYTINTTTCKLSTVDSIPVTIYFGIFALIVLCNLVFTIVLCIPVIIKIKDVFLDKSKNKSLPTKKKQNMSSQEVLDTSLKNTYASAIVLKSNIKTTAKSKSSRKSETQNIHSDQELAHDSPTFALQSSKNNNSGTEIEEKKDSFKDSSKSGSSSVKGRIRNMFFVLIFAYVISYIPTVICLILRYTIKNINEITFSKGESFAWFYIGRLFIVNHIVNPFIYCYFDVKLKRELRKCCGYEPKVYN</sequence>
<name>A0A8B6BGQ8_MYTGA</name>
<dbReference type="Gene3D" id="1.20.1070.10">
    <property type="entry name" value="Rhodopsin 7-helix transmembrane proteins"/>
    <property type="match status" value="1"/>
</dbReference>
<feature type="transmembrane region" description="Helical" evidence="9">
    <location>
        <begin position="137"/>
        <end position="156"/>
    </location>
</feature>
<dbReference type="SUPFAM" id="SSF81321">
    <property type="entry name" value="Family A G protein-coupled receptor-like"/>
    <property type="match status" value="1"/>
</dbReference>
<evidence type="ECO:0000256" key="3">
    <source>
        <dbReference type="ARBA" id="ARBA00022989"/>
    </source>
</evidence>
<comment type="caution">
    <text evidence="11">The sequence shown here is derived from an EMBL/GenBank/DDBJ whole genome shotgun (WGS) entry which is preliminary data.</text>
</comment>
<evidence type="ECO:0000313" key="12">
    <source>
        <dbReference type="Proteomes" id="UP000596742"/>
    </source>
</evidence>
<keyword evidence="7" id="KW-0807">Transducer</keyword>
<dbReference type="Proteomes" id="UP000596742">
    <property type="component" value="Unassembled WGS sequence"/>
</dbReference>
<feature type="compositionally biased region" description="Basic and acidic residues" evidence="8">
    <location>
        <begin position="304"/>
        <end position="315"/>
    </location>
</feature>
<dbReference type="PRINTS" id="PR00237">
    <property type="entry name" value="GPCRRHODOPSN"/>
</dbReference>
<dbReference type="GO" id="GO:0016020">
    <property type="term" value="C:membrane"/>
    <property type="evidence" value="ECO:0007669"/>
    <property type="project" value="UniProtKB-SubCell"/>
</dbReference>
<evidence type="ECO:0000256" key="7">
    <source>
        <dbReference type="ARBA" id="ARBA00023224"/>
    </source>
</evidence>
<keyword evidence="6" id="KW-0675">Receptor</keyword>
<dbReference type="AlphaFoldDB" id="A0A8B6BGQ8"/>
<feature type="transmembrane region" description="Helical" evidence="9">
    <location>
        <begin position="369"/>
        <end position="391"/>
    </location>
</feature>
<feature type="compositionally biased region" description="Polar residues" evidence="8">
    <location>
        <begin position="291"/>
        <end position="302"/>
    </location>
</feature>
<dbReference type="PROSITE" id="PS50262">
    <property type="entry name" value="G_PROTEIN_RECEP_F1_2"/>
    <property type="match status" value="1"/>
</dbReference>
<evidence type="ECO:0000313" key="11">
    <source>
        <dbReference type="EMBL" id="VDH90255.1"/>
    </source>
</evidence>
<evidence type="ECO:0000256" key="8">
    <source>
        <dbReference type="SAM" id="MobiDB-lite"/>
    </source>
</evidence>
<proteinExistence type="predicted"/>
<feature type="transmembrane region" description="Helical" evidence="9">
    <location>
        <begin position="98"/>
        <end position="116"/>
    </location>
</feature>
<keyword evidence="4" id="KW-0297">G-protein coupled receptor</keyword>
<evidence type="ECO:0000256" key="2">
    <source>
        <dbReference type="ARBA" id="ARBA00022692"/>
    </source>
</evidence>
<evidence type="ECO:0000256" key="9">
    <source>
        <dbReference type="SAM" id="Phobius"/>
    </source>
</evidence>
<keyword evidence="2 9" id="KW-0812">Transmembrane</keyword>
<reference evidence="11" key="1">
    <citation type="submission" date="2018-11" db="EMBL/GenBank/DDBJ databases">
        <authorList>
            <person name="Alioto T."/>
            <person name="Alioto T."/>
        </authorList>
    </citation>
    <scope>NUCLEOTIDE SEQUENCE</scope>
</reference>
<dbReference type="OrthoDB" id="6113385at2759"/>
<feature type="region of interest" description="Disordered" evidence="8">
    <location>
        <begin position="291"/>
        <end position="321"/>
    </location>
</feature>
<evidence type="ECO:0000256" key="4">
    <source>
        <dbReference type="ARBA" id="ARBA00023040"/>
    </source>
</evidence>
<dbReference type="CDD" id="cd00637">
    <property type="entry name" value="7tm_classA_rhodopsin-like"/>
    <property type="match status" value="1"/>
</dbReference>
<dbReference type="EMBL" id="UYJE01000108">
    <property type="protein sequence ID" value="VDH90255.1"/>
    <property type="molecule type" value="Genomic_DNA"/>
</dbReference>
<protein>
    <recommendedName>
        <fullName evidence="10">G-protein coupled receptors family 1 profile domain-containing protein</fullName>
    </recommendedName>
</protein>
<keyword evidence="5 9" id="KW-0472">Membrane</keyword>
<feature type="transmembrane region" description="Helical" evidence="9">
    <location>
        <begin position="330"/>
        <end position="354"/>
    </location>
</feature>
<gene>
    <name evidence="11" type="ORF">MGAL_10B040283</name>
</gene>
<feature type="transmembrane region" description="Helical" evidence="9">
    <location>
        <begin position="57"/>
        <end position="78"/>
    </location>
</feature>
<evidence type="ECO:0000259" key="10">
    <source>
        <dbReference type="PROSITE" id="PS50262"/>
    </source>
</evidence>
<evidence type="ECO:0000256" key="5">
    <source>
        <dbReference type="ARBA" id="ARBA00023136"/>
    </source>
</evidence>
<dbReference type="Pfam" id="PF00001">
    <property type="entry name" value="7tm_1"/>
    <property type="match status" value="1"/>
</dbReference>
<keyword evidence="12" id="KW-1185">Reference proteome</keyword>
<feature type="domain" description="G-protein coupled receptors family 1 profile" evidence="10">
    <location>
        <begin position="37"/>
        <end position="388"/>
    </location>
</feature>
<dbReference type="PANTHER" id="PTHR24243">
    <property type="entry name" value="G-PROTEIN COUPLED RECEPTOR"/>
    <property type="match status" value="1"/>
</dbReference>